<gene>
    <name evidence="3" type="ORF">EFL26_06610</name>
</gene>
<keyword evidence="1" id="KW-1133">Transmembrane helix</keyword>
<keyword evidence="4" id="KW-1185">Reference proteome</keyword>
<comment type="caution">
    <text evidence="3">The sequence shown here is derived from an EMBL/GenBank/DDBJ whole genome shotgun (WGS) entry which is preliminary data.</text>
</comment>
<accession>A0A3N0GTV0</accession>
<dbReference type="Pfam" id="PF07811">
    <property type="entry name" value="TadE"/>
    <property type="match status" value="1"/>
</dbReference>
<feature type="transmembrane region" description="Helical" evidence="1">
    <location>
        <begin position="20"/>
        <end position="45"/>
    </location>
</feature>
<evidence type="ECO:0000259" key="2">
    <source>
        <dbReference type="Pfam" id="PF07811"/>
    </source>
</evidence>
<evidence type="ECO:0000313" key="4">
    <source>
        <dbReference type="Proteomes" id="UP000279994"/>
    </source>
</evidence>
<name>A0A3N0GTV0_9ACTN</name>
<protein>
    <recommendedName>
        <fullName evidence="2">TadE-like domain-containing protein</fullName>
    </recommendedName>
</protein>
<dbReference type="InterPro" id="IPR012495">
    <property type="entry name" value="TadE-like_dom"/>
</dbReference>
<evidence type="ECO:0000256" key="1">
    <source>
        <dbReference type="SAM" id="Phobius"/>
    </source>
</evidence>
<feature type="domain" description="TadE-like" evidence="2">
    <location>
        <begin position="16"/>
        <end position="50"/>
    </location>
</feature>
<dbReference type="EMBL" id="RJSF01000019">
    <property type="protein sequence ID" value="RNM15839.1"/>
    <property type="molecule type" value="Genomic_DNA"/>
</dbReference>
<reference evidence="3 4" key="1">
    <citation type="submission" date="2018-11" db="EMBL/GenBank/DDBJ databases">
        <authorList>
            <person name="Li F."/>
        </authorList>
    </citation>
    <scope>NUCLEOTIDE SEQUENCE [LARGE SCALE GENOMIC DNA]</scope>
    <source>
        <strain evidence="3 4">Gsoil 818</strain>
    </source>
</reference>
<keyword evidence="1" id="KW-0812">Transmembrane</keyword>
<dbReference type="Proteomes" id="UP000279994">
    <property type="component" value="Unassembled WGS sequence"/>
</dbReference>
<evidence type="ECO:0000313" key="3">
    <source>
        <dbReference type="EMBL" id="RNM15839.1"/>
    </source>
</evidence>
<dbReference type="AlphaFoldDB" id="A0A3N0GTV0"/>
<dbReference type="OrthoDB" id="5190946at2"/>
<sequence length="156" mass="16474">MRRTSMRRSARQDERGAAALEAAFFLTVVLIPLLLGVITYGMYFWKAQQVAPLSQRLPLDSIVGQFNCAQLVDRVKTTVQNALPSLTGLVQGPLPLTAIGVNVVNVLPTVGVDVSVSITIPGASSLGGLLPLPNGGSIVTEATYRLQNVELTTAGC</sequence>
<organism evidence="3 4">
    <name type="scientific">Nocardioides pocheonensis</name>
    <dbReference type="NCBI Taxonomy" id="661485"/>
    <lineage>
        <taxon>Bacteria</taxon>
        <taxon>Bacillati</taxon>
        <taxon>Actinomycetota</taxon>
        <taxon>Actinomycetes</taxon>
        <taxon>Propionibacteriales</taxon>
        <taxon>Nocardioidaceae</taxon>
        <taxon>Nocardioides</taxon>
    </lineage>
</organism>
<proteinExistence type="predicted"/>
<keyword evidence="1" id="KW-0472">Membrane</keyword>